<sequence length="148" mass="16622">MAIEIKALQAEDKPLWAPLWTGYLAYYETELPPSVYDATFDALMSDDPHSPSGLLAWDGDTAVGLVHYLFHAHCWRPEGICYLQDLFTSKQARGQGAGRALIEAVYAAADARNVSGVYWMTQDFNTTARKLYDRIGVQTPFIKYARPE</sequence>
<dbReference type="PROSITE" id="PS51186">
    <property type="entry name" value="GNAT"/>
    <property type="match status" value="1"/>
</dbReference>
<name>A0A543KD22_9RHOB</name>
<dbReference type="Proteomes" id="UP000320582">
    <property type="component" value="Unassembled WGS sequence"/>
</dbReference>
<dbReference type="Pfam" id="PF00583">
    <property type="entry name" value="Acetyltransf_1"/>
    <property type="match status" value="1"/>
</dbReference>
<dbReference type="EMBL" id="VFPT01000001">
    <property type="protein sequence ID" value="TQM92968.1"/>
    <property type="molecule type" value="Genomic_DNA"/>
</dbReference>
<accession>A0A543KD22</accession>
<evidence type="ECO:0000313" key="5">
    <source>
        <dbReference type="Proteomes" id="UP000320582"/>
    </source>
</evidence>
<reference evidence="4 5" key="1">
    <citation type="submission" date="2019-06" db="EMBL/GenBank/DDBJ databases">
        <title>Genomic Encyclopedia of Archaeal and Bacterial Type Strains, Phase II (KMG-II): from individual species to whole genera.</title>
        <authorList>
            <person name="Goeker M."/>
        </authorList>
    </citation>
    <scope>NUCLEOTIDE SEQUENCE [LARGE SCALE GENOMIC DNA]</scope>
    <source>
        <strain evidence="4 5">DSM 18423</strain>
    </source>
</reference>
<keyword evidence="1 4" id="KW-0808">Transferase</keyword>
<gene>
    <name evidence="4" type="ORF">BD293_1591</name>
</gene>
<dbReference type="InterPro" id="IPR000182">
    <property type="entry name" value="GNAT_dom"/>
</dbReference>
<dbReference type="InterPro" id="IPR016181">
    <property type="entry name" value="Acyl_CoA_acyltransferase"/>
</dbReference>
<proteinExistence type="predicted"/>
<dbReference type="PANTHER" id="PTHR10545">
    <property type="entry name" value="DIAMINE N-ACETYLTRANSFERASE"/>
    <property type="match status" value="1"/>
</dbReference>
<evidence type="ECO:0000256" key="1">
    <source>
        <dbReference type="ARBA" id="ARBA00022679"/>
    </source>
</evidence>
<dbReference type="InterPro" id="IPR051016">
    <property type="entry name" value="Diverse_Substrate_AcTransf"/>
</dbReference>
<dbReference type="CDD" id="cd04301">
    <property type="entry name" value="NAT_SF"/>
    <property type="match status" value="1"/>
</dbReference>
<dbReference type="SUPFAM" id="SSF55729">
    <property type="entry name" value="Acyl-CoA N-acyltransferases (Nat)"/>
    <property type="match status" value="1"/>
</dbReference>
<evidence type="ECO:0000256" key="2">
    <source>
        <dbReference type="ARBA" id="ARBA00023315"/>
    </source>
</evidence>
<protein>
    <submittedName>
        <fullName evidence="4">Acetyltransferase (GNAT) family protein</fullName>
    </submittedName>
</protein>
<evidence type="ECO:0000259" key="3">
    <source>
        <dbReference type="PROSITE" id="PS51186"/>
    </source>
</evidence>
<dbReference type="PANTHER" id="PTHR10545:SF42">
    <property type="entry name" value="ACETYLTRANSFERASE"/>
    <property type="match status" value="1"/>
</dbReference>
<organism evidence="4 5">
    <name type="scientific">Roseinatronobacter monicus</name>
    <dbReference type="NCBI Taxonomy" id="393481"/>
    <lineage>
        <taxon>Bacteria</taxon>
        <taxon>Pseudomonadati</taxon>
        <taxon>Pseudomonadota</taxon>
        <taxon>Alphaproteobacteria</taxon>
        <taxon>Rhodobacterales</taxon>
        <taxon>Paracoccaceae</taxon>
        <taxon>Roseinatronobacter</taxon>
    </lineage>
</organism>
<dbReference type="RefSeq" id="WP_142080605.1">
    <property type="nucleotide sequence ID" value="NZ_VFPT01000001.1"/>
</dbReference>
<keyword evidence="2" id="KW-0012">Acyltransferase</keyword>
<keyword evidence="5" id="KW-1185">Reference proteome</keyword>
<comment type="caution">
    <text evidence="4">The sequence shown here is derived from an EMBL/GenBank/DDBJ whole genome shotgun (WGS) entry which is preliminary data.</text>
</comment>
<dbReference type="Gene3D" id="3.40.630.30">
    <property type="match status" value="1"/>
</dbReference>
<dbReference type="AlphaFoldDB" id="A0A543KD22"/>
<dbReference type="GO" id="GO:0008080">
    <property type="term" value="F:N-acetyltransferase activity"/>
    <property type="evidence" value="ECO:0007669"/>
    <property type="project" value="TreeGrafter"/>
</dbReference>
<dbReference type="OrthoDB" id="9805924at2"/>
<feature type="domain" description="N-acetyltransferase" evidence="3">
    <location>
        <begin position="3"/>
        <end position="148"/>
    </location>
</feature>
<evidence type="ECO:0000313" key="4">
    <source>
        <dbReference type="EMBL" id="TQM92968.1"/>
    </source>
</evidence>